<dbReference type="OrthoDB" id="506431at2759"/>
<dbReference type="Pfam" id="PF03061">
    <property type="entry name" value="4HBT"/>
    <property type="match status" value="1"/>
</dbReference>
<dbReference type="GeneID" id="81396370"/>
<comment type="caution">
    <text evidence="2">The sequence shown here is derived from an EMBL/GenBank/DDBJ whole genome shotgun (WGS) entry which is preliminary data.</text>
</comment>
<gene>
    <name evidence="2" type="ORF">NUU61_006674</name>
</gene>
<name>A0A9W9F1D8_9EURO</name>
<accession>A0A9W9F1D8</accession>
<dbReference type="AlphaFoldDB" id="A0A9W9F1D8"/>
<reference evidence="2" key="1">
    <citation type="submission" date="2022-11" db="EMBL/GenBank/DDBJ databases">
        <authorList>
            <person name="Petersen C."/>
        </authorList>
    </citation>
    <scope>NUCLEOTIDE SEQUENCE</scope>
    <source>
        <strain evidence="2">IBT 34128</strain>
    </source>
</reference>
<evidence type="ECO:0000313" key="3">
    <source>
        <dbReference type="Proteomes" id="UP001141434"/>
    </source>
</evidence>
<dbReference type="EMBL" id="JAPMSZ010000009">
    <property type="protein sequence ID" value="KAJ5091804.1"/>
    <property type="molecule type" value="Genomic_DNA"/>
</dbReference>
<dbReference type="PANTHER" id="PTHR47260:SF7">
    <property type="entry name" value="THIOESTERASE FAMILY PROTEIN (AFU_ORTHOLOGUE AFUA_1G10800)"/>
    <property type="match status" value="1"/>
</dbReference>
<dbReference type="CDD" id="cd03443">
    <property type="entry name" value="PaaI_thioesterase"/>
    <property type="match status" value="1"/>
</dbReference>
<dbReference type="InterPro" id="IPR029069">
    <property type="entry name" value="HotDog_dom_sf"/>
</dbReference>
<organism evidence="2 3">
    <name type="scientific">Penicillium alfredii</name>
    <dbReference type="NCBI Taxonomy" id="1506179"/>
    <lineage>
        <taxon>Eukaryota</taxon>
        <taxon>Fungi</taxon>
        <taxon>Dikarya</taxon>
        <taxon>Ascomycota</taxon>
        <taxon>Pezizomycotina</taxon>
        <taxon>Eurotiomycetes</taxon>
        <taxon>Eurotiomycetidae</taxon>
        <taxon>Eurotiales</taxon>
        <taxon>Aspergillaceae</taxon>
        <taxon>Penicillium</taxon>
    </lineage>
</organism>
<dbReference type="SUPFAM" id="SSF54637">
    <property type="entry name" value="Thioesterase/thiol ester dehydrase-isomerase"/>
    <property type="match status" value="1"/>
</dbReference>
<feature type="domain" description="Thioesterase" evidence="1">
    <location>
        <begin position="224"/>
        <end position="293"/>
    </location>
</feature>
<reference evidence="2" key="2">
    <citation type="journal article" date="2023" name="IMA Fungus">
        <title>Comparative genomic study of the Penicillium genus elucidates a diverse pangenome and 15 lateral gene transfer events.</title>
        <authorList>
            <person name="Petersen C."/>
            <person name="Sorensen T."/>
            <person name="Nielsen M.R."/>
            <person name="Sondergaard T.E."/>
            <person name="Sorensen J.L."/>
            <person name="Fitzpatrick D.A."/>
            <person name="Frisvad J.C."/>
            <person name="Nielsen K.L."/>
        </authorList>
    </citation>
    <scope>NUCLEOTIDE SEQUENCE</scope>
    <source>
        <strain evidence="2">IBT 34128</strain>
    </source>
</reference>
<dbReference type="Gene3D" id="3.10.129.10">
    <property type="entry name" value="Hotdog Thioesterase"/>
    <property type="match status" value="1"/>
</dbReference>
<dbReference type="Proteomes" id="UP001141434">
    <property type="component" value="Unassembled WGS sequence"/>
</dbReference>
<dbReference type="InterPro" id="IPR052061">
    <property type="entry name" value="PTE-AB_protein"/>
</dbReference>
<evidence type="ECO:0000313" key="2">
    <source>
        <dbReference type="EMBL" id="KAJ5091804.1"/>
    </source>
</evidence>
<keyword evidence="3" id="KW-1185">Reference proteome</keyword>
<proteinExistence type="predicted"/>
<dbReference type="RefSeq" id="XP_056510001.1">
    <property type="nucleotide sequence ID" value="XM_056657201.1"/>
</dbReference>
<sequence>MFRVSFSSSFPSHIPSRLTSHSFRSVQRPYPLRAQPNRWSRFHSTGKPIALSWSDTCLRVAPRLFKAPPNPLAIAESSASAHLPSPPPRSRLRRFAGFTSIAVLAFTAGLLYQTQRTVSRLMAAPILTDDETLTAFTPVDAVAQEIDETLRTHPVAEALRANPEFKESRPHLKIPEALRERSLTAGTLAGPNKIVVPPYVFNETDGKSMVSLMYLGSDICGHPGIVHGGLLATLLDEGLARCCFPALPNKVGVTANLSIDYRAPAMADSYTVLRAETVKVEGRKAWVEGRIETLPTDGKEPVVLVEAKALFIEPKQAAVCF</sequence>
<evidence type="ECO:0000259" key="1">
    <source>
        <dbReference type="Pfam" id="PF03061"/>
    </source>
</evidence>
<protein>
    <recommendedName>
        <fullName evidence="1">Thioesterase domain-containing protein</fullName>
    </recommendedName>
</protein>
<dbReference type="InterPro" id="IPR006683">
    <property type="entry name" value="Thioestr_dom"/>
</dbReference>
<dbReference type="PANTHER" id="PTHR47260">
    <property type="entry name" value="UPF0644 PROTEIN PB2B4.06"/>
    <property type="match status" value="1"/>
</dbReference>